<feature type="domain" description="FAD-binding" evidence="5">
    <location>
        <begin position="155"/>
        <end position="327"/>
    </location>
</feature>
<dbReference type="PANTHER" id="PTHR46972">
    <property type="entry name" value="MONOOXYGENASE ASQM-RELATED"/>
    <property type="match status" value="1"/>
</dbReference>
<organism evidence="6 7">
    <name type="scientific">Kerstersia gyiorum</name>
    <dbReference type="NCBI Taxonomy" id="206506"/>
    <lineage>
        <taxon>Bacteria</taxon>
        <taxon>Pseudomonadati</taxon>
        <taxon>Pseudomonadota</taxon>
        <taxon>Betaproteobacteria</taxon>
        <taxon>Burkholderiales</taxon>
        <taxon>Alcaligenaceae</taxon>
        <taxon>Kerstersia</taxon>
    </lineage>
</organism>
<evidence type="ECO:0000256" key="1">
    <source>
        <dbReference type="ARBA" id="ARBA00022630"/>
    </source>
</evidence>
<proteinExistence type="predicted"/>
<dbReference type="PANTHER" id="PTHR46972:SF1">
    <property type="entry name" value="FAD DEPENDENT OXIDOREDUCTASE DOMAIN-CONTAINING PROTEIN"/>
    <property type="match status" value="1"/>
</dbReference>
<evidence type="ECO:0000256" key="2">
    <source>
        <dbReference type="ARBA" id="ARBA00022827"/>
    </source>
</evidence>
<gene>
    <name evidence="6" type="ORF">AAV32_16115</name>
</gene>
<dbReference type="AlphaFoldDB" id="A0A171KNV0"/>
<dbReference type="EMBL" id="LBNE01000014">
    <property type="protein sequence ID" value="KKO70567.1"/>
    <property type="molecule type" value="Genomic_DNA"/>
</dbReference>
<dbReference type="STRING" id="206506.AAV32_16115"/>
<feature type="domain" description="FAD-binding" evidence="5">
    <location>
        <begin position="6"/>
        <end position="75"/>
    </location>
</feature>
<reference evidence="6 7" key="1">
    <citation type="submission" date="2015-04" db="EMBL/GenBank/DDBJ databases">
        <title>Genome sequence of Kerstersia gyiorum CG1.</title>
        <authorList>
            <person name="Greninger A.L."/>
            <person name="Kozyreva V."/>
            <person name="Chaturvedi V."/>
        </authorList>
    </citation>
    <scope>NUCLEOTIDE SEQUENCE [LARGE SCALE GENOMIC DNA]</scope>
    <source>
        <strain evidence="6 7">CG1</strain>
    </source>
</reference>
<name>A0A171KNV0_9BURK</name>
<dbReference type="Proteomes" id="UP000078084">
    <property type="component" value="Unassembled WGS sequence"/>
</dbReference>
<dbReference type="PRINTS" id="PR00420">
    <property type="entry name" value="RNGMNOXGNASE"/>
</dbReference>
<keyword evidence="2" id="KW-0274">FAD</keyword>
<evidence type="ECO:0000313" key="7">
    <source>
        <dbReference type="Proteomes" id="UP000078084"/>
    </source>
</evidence>
<dbReference type="GO" id="GO:0071949">
    <property type="term" value="F:FAD binding"/>
    <property type="evidence" value="ECO:0007669"/>
    <property type="project" value="InterPro"/>
</dbReference>
<dbReference type="RefSeq" id="WP_193755218.1">
    <property type="nucleotide sequence ID" value="NZ_LBNE01000014.1"/>
</dbReference>
<keyword evidence="7" id="KW-1185">Reference proteome</keyword>
<dbReference type="Pfam" id="PF01494">
    <property type="entry name" value="FAD_binding_3"/>
    <property type="match status" value="2"/>
</dbReference>
<evidence type="ECO:0000256" key="3">
    <source>
        <dbReference type="ARBA" id="ARBA00023002"/>
    </source>
</evidence>
<sequence length="365" mass="39725">MQQHPNVVIVGAGPAGLTAANILSQHGWPITVIEADATPTSRDQGGSLDLHPDDGQLALAKAGLLQEFLSLARHEDQESRDVDAVSGKVMQVEIPEPGTGNRPEIDRVVLRQLLLQRLDTGAILWDSPVQGISDRPDGRYDIHFSHCTRGPFDIVIGADGAWSRVRTALSDVRPSYTGVTFMELWLHDVDRRHPALADLVGHGTLFSLHGEAGIFAQRNGEATIRVYAVFKTTTEETERTDQTLAGISTADIVKRFDGWAPSLLTLITDADRIVAPRPINALPADFRWPHRRGLTLIGDAAHVMPPLGEGVNTAMLDAAKLAEALVSTPHWDEAISACEESMRQRVAPIAARCIDEFAQWFSISG</sequence>
<comment type="caution">
    <text evidence="6">The sequence shown here is derived from an EMBL/GenBank/DDBJ whole genome shotgun (WGS) entry which is preliminary data.</text>
</comment>
<keyword evidence="1" id="KW-0285">Flavoprotein</keyword>
<protein>
    <recommendedName>
        <fullName evidence="5">FAD-binding domain-containing protein</fullName>
    </recommendedName>
</protein>
<keyword evidence="4" id="KW-0503">Monooxygenase</keyword>
<dbReference type="Gene3D" id="3.50.50.60">
    <property type="entry name" value="FAD/NAD(P)-binding domain"/>
    <property type="match status" value="1"/>
</dbReference>
<dbReference type="SUPFAM" id="SSF51905">
    <property type="entry name" value="FAD/NAD(P)-binding domain"/>
    <property type="match status" value="1"/>
</dbReference>
<evidence type="ECO:0000259" key="5">
    <source>
        <dbReference type="Pfam" id="PF01494"/>
    </source>
</evidence>
<dbReference type="InterPro" id="IPR002938">
    <property type="entry name" value="FAD-bd"/>
</dbReference>
<evidence type="ECO:0000256" key="4">
    <source>
        <dbReference type="ARBA" id="ARBA00023033"/>
    </source>
</evidence>
<evidence type="ECO:0000313" key="6">
    <source>
        <dbReference type="EMBL" id="KKO70567.1"/>
    </source>
</evidence>
<keyword evidence="3" id="KW-0560">Oxidoreductase</keyword>
<dbReference type="GO" id="GO:0004497">
    <property type="term" value="F:monooxygenase activity"/>
    <property type="evidence" value="ECO:0007669"/>
    <property type="project" value="UniProtKB-KW"/>
</dbReference>
<dbReference type="PATRIC" id="fig|206506.3.peg.3433"/>
<dbReference type="InterPro" id="IPR036188">
    <property type="entry name" value="FAD/NAD-bd_sf"/>
</dbReference>
<accession>A0A171KNV0</accession>